<evidence type="ECO:0000313" key="8">
    <source>
        <dbReference type="EMBL" id="ACI16931.1"/>
    </source>
</evidence>
<gene>
    <name evidence="8" type="ordered locus">COPRO5265_0867</name>
</gene>
<dbReference type="KEGG" id="cpo:COPRO5265_0867"/>
<dbReference type="InterPro" id="IPR018368">
    <property type="entry name" value="ClpA/B_CS1"/>
</dbReference>
<dbReference type="InterPro" id="IPR003959">
    <property type="entry name" value="ATPase_AAA_core"/>
</dbReference>
<name>B5Y8V8_COPPD</name>
<dbReference type="Gene3D" id="1.10.8.60">
    <property type="match status" value="2"/>
</dbReference>
<dbReference type="InterPro" id="IPR001270">
    <property type="entry name" value="ClpA/B"/>
</dbReference>
<dbReference type="PRINTS" id="PR00300">
    <property type="entry name" value="CLPPROTEASEA"/>
</dbReference>
<keyword evidence="2" id="KW-0547">Nucleotide-binding</keyword>
<dbReference type="PANTHER" id="PTHR11638">
    <property type="entry name" value="ATP-DEPENDENT CLP PROTEASE"/>
    <property type="match status" value="1"/>
</dbReference>
<dbReference type="SMART" id="SM01086">
    <property type="entry name" value="ClpB_D2-small"/>
    <property type="match status" value="1"/>
</dbReference>
<dbReference type="Proteomes" id="UP000001732">
    <property type="component" value="Chromosome"/>
</dbReference>
<dbReference type="InterPro" id="IPR019489">
    <property type="entry name" value="Clp_ATPase_C"/>
</dbReference>
<dbReference type="InterPro" id="IPR003593">
    <property type="entry name" value="AAA+_ATPase"/>
</dbReference>
<sequence length="805" mass="91235">MFIRFSEEARKALKDAQEEARRLNSSFVGREHLVLAMLNEDTRAYSIIDSLGADADNIRSSIEDIPMPMASSLQYPELSSEARRLLDIASEEARKLAHSYVGTEHLLLAILKEPSRVSSILNENGVFYDDVRKKVIEMGEQEPEEKGKTKTPVLDKFSKDLVSLAEKGKLDPVIGRETELNRIIEILSRRIKNNPILLGEPGVGKTAIVEGLAERIASGKVPYSLKKKRVVQLDISSIVAGTKYRGEFEERMKKILDEVKRTNGQVILFIDEIHTVIGAGAAEGAIDAASILKPSLARGEIKVIGATTYDDYRKYIERDPAFERRFQPVQVEEPSLEETKQILIGLRPIYEKFHNVKIADDAIEAAAILTKKYVKQRFLPDKAIDALDETCAKVRLANEVLPSNLRALLDEIENVRLQKQLAIDSQQFEEAAALRDKEKALKEEYSRMEEIWLYERSMDENQPTVSFDDVAYTISSWTGIPVAKLRLDDKKKLLEIEDYLHRRIVGQNEAVTAVAKAIRRSRTGLQDDRRPIGVFLFLGPTGVGKTELARALAEFMFGEEEALIRIDMSEYMEKFNVSRLVGAPPGYVGYEEGGQLTEAVRRKPHSIVLLDEIEKAHPDVFDILLQIFEDGRLTDGQGRVVDFRNTIIIMTSNLGSRDISAGTTIGFLKDQVKFENMENLVMDAVKKFFKPEFLNRIDEIVVFHHLTNDDLRQIVGIMMDELNKQLRSQNLTVKISDRMLDQIITEGYEPRFGARPLRRAIQRLVKDPLAEYMLKHENISGTLFMDFVDGEITINKVPDEEVSRV</sequence>
<dbReference type="GO" id="GO:0005524">
    <property type="term" value="F:ATP binding"/>
    <property type="evidence" value="ECO:0007669"/>
    <property type="project" value="UniProtKB-KW"/>
</dbReference>
<evidence type="ECO:0000256" key="1">
    <source>
        <dbReference type="ARBA" id="ARBA00022737"/>
    </source>
</evidence>
<dbReference type="FunFam" id="3.40.50.300:FF:000010">
    <property type="entry name" value="Chaperone clpB 1, putative"/>
    <property type="match status" value="1"/>
</dbReference>
<dbReference type="Pfam" id="PF02861">
    <property type="entry name" value="Clp_N"/>
    <property type="match status" value="1"/>
</dbReference>
<dbReference type="PROSITE" id="PS51903">
    <property type="entry name" value="CLP_R"/>
    <property type="match status" value="1"/>
</dbReference>
<dbReference type="InterPro" id="IPR001943">
    <property type="entry name" value="UVR_dom"/>
</dbReference>
<dbReference type="Gene3D" id="1.10.1780.10">
    <property type="entry name" value="Clp, N-terminal domain"/>
    <property type="match status" value="1"/>
</dbReference>
<reference evidence="8 9" key="2">
    <citation type="journal article" date="2014" name="Genome Announc.">
        <title>Complete Genome Sequence of Coprothermobacter proteolyticus DSM 5265.</title>
        <authorList>
            <person name="Alexiev A."/>
            <person name="Coil D.A."/>
            <person name="Badger J.H."/>
            <person name="Enticknap J."/>
            <person name="Ward N."/>
            <person name="Robb F.T."/>
            <person name="Eisen J.A."/>
        </authorList>
    </citation>
    <scope>NUCLEOTIDE SEQUENCE [LARGE SCALE GENOMIC DNA]</scope>
    <source>
        <strain evidence="9">ATCC 35245 / DSM 5265 / OCM 4 / BT</strain>
    </source>
</reference>
<dbReference type="GO" id="GO:0005737">
    <property type="term" value="C:cytoplasm"/>
    <property type="evidence" value="ECO:0007669"/>
    <property type="project" value="TreeGrafter"/>
</dbReference>
<dbReference type="SUPFAM" id="SSF52540">
    <property type="entry name" value="P-loop containing nucleoside triphosphate hydrolases"/>
    <property type="match status" value="2"/>
</dbReference>
<dbReference type="PROSITE" id="PS50151">
    <property type="entry name" value="UVR"/>
    <property type="match status" value="1"/>
</dbReference>
<dbReference type="SMART" id="SM00382">
    <property type="entry name" value="AAA"/>
    <property type="match status" value="2"/>
</dbReference>
<dbReference type="eggNOG" id="COG0542">
    <property type="taxonomic scope" value="Bacteria"/>
</dbReference>
<dbReference type="CDD" id="cd19499">
    <property type="entry name" value="RecA-like_ClpB_Hsp104-like"/>
    <property type="match status" value="1"/>
</dbReference>
<dbReference type="OrthoDB" id="9803641at2"/>
<evidence type="ECO:0000256" key="4">
    <source>
        <dbReference type="ARBA" id="ARBA00023186"/>
    </source>
</evidence>
<dbReference type="Pfam" id="PF00004">
    <property type="entry name" value="AAA"/>
    <property type="match status" value="1"/>
</dbReference>
<dbReference type="AlphaFoldDB" id="B5Y8V8"/>
<dbReference type="Gene3D" id="4.10.860.10">
    <property type="entry name" value="UVR domain"/>
    <property type="match status" value="1"/>
</dbReference>
<dbReference type="CDD" id="cd00009">
    <property type="entry name" value="AAA"/>
    <property type="match status" value="1"/>
</dbReference>
<evidence type="ECO:0000259" key="6">
    <source>
        <dbReference type="PROSITE" id="PS50151"/>
    </source>
</evidence>
<accession>B5Y8V8</accession>
<dbReference type="STRING" id="309798.COPRO5265_0867"/>
<keyword evidence="9" id="KW-1185">Reference proteome</keyword>
<dbReference type="Gene3D" id="3.40.50.300">
    <property type="entry name" value="P-loop containing nucleotide triphosphate hydrolases"/>
    <property type="match status" value="2"/>
</dbReference>
<dbReference type="Pfam" id="PF07724">
    <property type="entry name" value="AAA_2"/>
    <property type="match status" value="1"/>
</dbReference>
<feature type="domain" description="UVR" evidence="6">
    <location>
        <begin position="409"/>
        <end position="444"/>
    </location>
</feature>
<dbReference type="InterPro" id="IPR027417">
    <property type="entry name" value="P-loop_NTPase"/>
</dbReference>
<dbReference type="FunFam" id="3.40.50.300:FF:000025">
    <property type="entry name" value="ATP-dependent Clp protease subunit"/>
    <property type="match status" value="1"/>
</dbReference>
<dbReference type="Pfam" id="PF17871">
    <property type="entry name" value="AAA_lid_9"/>
    <property type="match status" value="1"/>
</dbReference>
<keyword evidence="4" id="KW-0143">Chaperone</keyword>
<dbReference type="PROSITE" id="PS00870">
    <property type="entry name" value="CLPAB_1"/>
    <property type="match status" value="1"/>
</dbReference>
<dbReference type="InterPro" id="IPR041546">
    <property type="entry name" value="ClpA/ClpB_AAA_lid"/>
</dbReference>
<dbReference type="Pfam" id="PF10431">
    <property type="entry name" value="ClpB_D2-small"/>
    <property type="match status" value="1"/>
</dbReference>
<dbReference type="HOGENOM" id="CLU_005070_4_1_9"/>
<dbReference type="InterPro" id="IPR004176">
    <property type="entry name" value="Clp_R_N"/>
</dbReference>
<dbReference type="GO" id="GO:0034605">
    <property type="term" value="P:cellular response to heat"/>
    <property type="evidence" value="ECO:0007669"/>
    <property type="project" value="TreeGrafter"/>
</dbReference>
<dbReference type="RefSeq" id="WP_012543583.1">
    <property type="nucleotide sequence ID" value="NC_011295.1"/>
</dbReference>
<protein>
    <submittedName>
        <fullName evidence="8">Negative regulator of genetic competence ClpC/mecB</fullName>
    </submittedName>
</protein>
<proteinExistence type="predicted"/>
<dbReference type="PANTHER" id="PTHR11638:SF18">
    <property type="entry name" value="HEAT SHOCK PROTEIN 104"/>
    <property type="match status" value="1"/>
</dbReference>
<keyword evidence="1 5" id="KW-0677">Repeat</keyword>
<dbReference type="SUPFAM" id="SSF81923">
    <property type="entry name" value="Double Clp-N motif"/>
    <property type="match status" value="1"/>
</dbReference>
<dbReference type="EMBL" id="CP001145">
    <property type="protein sequence ID" value="ACI16931.1"/>
    <property type="molecule type" value="Genomic_DNA"/>
</dbReference>
<evidence type="ECO:0000259" key="7">
    <source>
        <dbReference type="PROSITE" id="PS51903"/>
    </source>
</evidence>
<dbReference type="InterPro" id="IPR036628">
    <property type="entry name" value="Clp_N_dom_sf"/>
</dbReference>
<dbReference type="GO" id="GO:0016887">
    <property type="term" value="F:ATP hydrolysis activity"/>
    <property type="evidence" value="ECO:0007669"/>
    <property type="project" value="InterPro"/>
</dbReference>
<reference evidence="9" key="1">
    <citation type="submission" date="2008-08" db="EMBL/GenBank/DDBJ databases">
        <title>The complete genome sequence of Coprothermobacter proteolyticus strain ATCC 5245 / DSM 5265 / BT.</title>
        <authorList>
            <person name="Dodson R.J."/>
            <person name="Durkin A.S."/>
            <person name="Wu M."/>
            <person name="Eisen J."/>
            <person name="Sutton G."/>
        </authorList>
    </citation>
    <scope>NUCLEOTIDE SEQUENCE [LARGE SCALE GENOMIC DNA]</scope>
    <source>
        <strain evidence="9">ATCC 35245 / DSM 5265 / OCM 4 / BT</strain>
    </source>
</reference>
<evidence type="ECO:0000256" key="3">
    <source>
        <dbReference type="ARBA" id="ARBA00022840"/>
    </source>
</evidence>
<feature type="domain" description="Clp R" evidence="7">
    <location>
        <begin position="2"/>
        <end position="141"/>
    </location>
</feature>
<evidence type="ECO:0000256" key="2">
    <source>
        <dbReference type="ARBA" id="ARBA00022741"/>
    </source>
</evidence>
<dbReference type="InterPro" id="IPR050130">
    <property type="entry name" value="ClpA_ClpB"/>
</dbReference>
<keyword evidence="3" id="KW-0067">ATP-binding</keyword>
<evidence type="ECO:0000313" key="9">
    <source>
        <dbReference type="Proteomes" id="UP000001732"/>
    </source>
</evidence>
<organism evidence="8 9">
    <name type="scientific">Coprothermobacter proteolyticus (strain ATCC 35245 / DSM 5265 / OCM 4 / BT)</name>
    <dbReference type="NCBI Taxonomy" id="309798"/>
    <lineage>
        <taxon>Bacteria</taxon>
        <taxon>Pseudomonadati</taxon>
        <taxon>Coprothermobacterota</taxon>
        <taxon>Coprothermobacteria</taxon>
        <taxon>Coprothermobacterales</taxon>
        <taxon>Coprothermobacteraceae</taxon>
        <taxon>Coprothermobacter</taxon>
    </lineage>
</organism>
<evidence type="ECO:0000256" key="5">
    <source>
        <dbReference type="PROSITE-ProRule" id="PRU01251"/>
    </source>
</evidence>